<evidence type="ECO:0000256" key="15">
    <source>
        <dbReference type="ARBA" id="ARBA00044899"/>
    </source>
</evidence>
<comment type="catalytic activity">
    <reaction evidence="11">
        <text>L-alpha-aminoacyl-L-histidine(out) = L-alpha-aminoacyl-L-histidine(in)</text>
        <dbReference type="Rhea" id="RHEA:79375"/>
        <dbReference type="ChEBI" id="CHEBI:229967"/>
    </reaction>
</comment>
<evidence type="ECO:0000256" key="24">
    <source>
        <dbReference type="ARBA" id="ARBA00046376"/>
    </source>
</evidence>
<evidence type="ECO:0000256" key="11">
    <source>
        <dbReference type="ARBA" id="ARBA00044884"/>
    </source>
</evidence>
<comment type="function">
    <text evidence="23">Lysosomal dipeptide uniporter that selectively exports lysine, arginine or histidine-containing dipeptides with a net positive charge from the lysosome lumen into the cytosol. Could play a role in a specific type of protein O-glycosylation indirectly regulating macrophages migration and tissue invasion. Also essential for liver homeostasis.</text>
</comment>
<comment type="catalytic activity">
    <reaction evidence="12">
        <text>L-lysyl-L-alpha-amino acid(out) = L-lysyl-L-alpha-amino acid(in)</text>
        <dbReference type="Rhea" id="RHEA:79387"/>
        <dbReference type="ChEBI" id="CHEBI:229965"/>
    </reaction>
</comment>
<dbReference type="Gene3D" id="1.20.1250.20">
    <property type="entry name" value="MFS general substrate transporter like domains"/>
    <property type="match status" value="1"/>
</dbReference>
<proteinExistence type="inferred from homology"/>
<evidence type="ECO:0000256" key="6">
    <source>
        <dbReference type="ARBA" id="ARBA00023136"/>
    </source>
</evidence>
<keyword evidence="26" id="KW-1185">Reference proteome</keyword>
<dbReference type="InterPro" id="IPR011701">
    <property type="entry name" value="MFS"/>
</dbReference>
<keyword evidence="4 25" id="KW-0812">Transmembrane</keyword>
<comment type="similarity">
    <text evidence="2">Belongs to the major facilitator superfamily.</text>
</comment>
<evidence type="ECO:0000256" key="22">
    <source>
        <dbReference type="ARBA" id="ARBA00045018"/>
    </source>
</evidence>
<evidence type="ECO:0000256" key="10">
    <source>
        <dbReference type="ARBA" id="ARBA00044881"/>
    </source>
</evidence>
<comment type="catalytic activity">
    <reaction evidence="18">
        <text>L-histidyl-L-alpha-amino acid(out) = L-histidyl-L-alpha-amino acid(in)</text>
        <dbReference type="Rhea" id="RHEA:79379"/>
        <dbReference type="ChEBI" id="CHEBI:229964"/>
    </reaction>
</comment>
<evidence type="ECO:0000256" key="18">
    <source>
        <dbReference type="ARBA" id="ARBA00044912"/>
    </source>
</evidence>
<name>A0ABM1S3P1_LIMPO</name>
<keyword evidence="7" id="KW-0458">Lysosome</keyword>
<evidence type="ECO:0000256" key="23">
    <source>
        <dbReference type="ARBA" id="ARBA00045709"/>
    </source>
</evidence>
<evidence type="ECO:0000256" key="13">
    <source>
        <dbReference type="ARBA" id="ARBA00044893"/>
    </source>
</evidence>
<evidence type="ECO:0000313" key="27">
    <source>
        <dbReference type="RefSeq" id="XP_022238246.1"/>
    </source>
</evidence>
<comment type="catalytic activity">
    <reaction evidence="17">
        <text>L-arginyl-glycine(out) = L-arginyl-glycine(in)</text>
        <dbReference type="Rhea" id="RHEA:79391"/>
        <dbReference type="ChEBI" id="CHEBI:229955"/>
    </reaction>
</comment>
<keyword evidence="5 25" id="KW-1133">Transmembrane helix</keyword>
<evidence type="ECO:0000256" key="5">
    <source>
        <dbReference type="ARBA" id="ARBA00022989"/>
    </source>
</evidence>
<gene>
    <name evidence="27" type="primary">LOC111085159</name>
</gene>
<comment type="catalytic activity">
    <reaction evidence="13">
        <text>L-alpha-aminoacyl-L-lysine(out) = L-alpha-aminoacyl-L-lysine(in)</text>
        <dbReference type="Rhea" id="RHEA:79383"/>
        <dbReference type="ChEBI" id="CHEBI:229966"/>
    </reaction>
</comment>
<evidence type="ECO:0000256" key="9">
    <source>
        <dbReference type="ARBA" id="ARBA00044878"/>
    </source>
</evidence>
<protein>
    <recommendedName>
        <fullName evidence="21">Lysosomal dipeptide transporter MFSD1</fullName>
    </recommendedName>
    <alternativeName>
        <fullName evidence="22">Major facilitator superfamily domain-containing protein 1</fullName>
    </alternativeName>
</protein>
<dbReference type="Proteomes" id="UP000694941">
    <property type="component" value="Unplaced"/>
</dbReference>
<evidence type="ECO:0000256" key="19">
    <source>
        <dbReference type="ARBA" id="ARBA00044919"/>
    </source>
</evidence>
<reference evidence="27" key="1">
    <citation type="submission" date="2025-08" db="UniProtKB">
        <authorList>
            <consortium name="RefSeq"/>
        </authorList>
    </citation>
    <scope>IDENTIFICATION</scope>
    <source>
        <tissue evidence="27">Muscle</tissue>
    </source>
</reference>
<dbReference type="InterPro" id="IPR052187">
    <property type="entry name" value="MFSD1"/>
</dbReference>
<dbReference type="SUPFAM" id="SSF103473">
    <property type="entry name" value="MFS general substrate transporter"/>
    <property type="match status" value="1"/>
</dbReference>
<dbReference type="PANTHER" id="PTHR23512:SF3">
    <property type="entry name" value="MAJOR FACILITATOR SUPERFAMILY DOMAIN-CONTAINING PROTEIN 1"/>
    <property type="match status" value="1"/>
</dbReference>
<feature type="non-terminal residue" evidence="27">
    <location>
        <position position="240"/>
    </location>
</feature>
<evidence type="ECO:0000256" key="4">
    <source>
        <dbReference type="ARBA" id="ARBA00022692"/>
    </source>
</evidence>
<feature type="transmembrane region" description="Helical" evidence="25">
    <location>
        <begin position="68"/>
        <end position="85"/>
    </location>
</feature>
<keyword evidence="6 25" id="KW-0472">Membrane</keyword>
<dbReference type="PANTHER" id="PTHR23512">
    <property type="entry name" value="MAJOR FACILITATOR SUPERFAMILY DOMAIN-CONTAINING PROTEIN 1"/>
    <property type="match status" value="1"/>
</dbReference>
<keyword evidence="3" id="KW-0813">Transport</keyword>
<dbReference type="InterPro" id="IPR036259">
    <property type="entry name" value="MFS_trans_sf"/>
</dbReference>
<comment type="catalytic activity">
    <reaction evidence="10">
        <text>L-alpha-aminoacyl-L-arginine(out) = L-alpha-aminoacyl-L-arginine(in)</text>
        <dbReference type="Rhea" id="RHEA:79367"/>
        <dbReference type="ChEBI" id="CHEBI:229968"/>
    </reaction>
</comment>
<evidence type="ECO:0000256" key="25">
    <source>
        <dbReference type="SAM" id="Phobius"/>
    </source>
</evidence>
<feature type="transmembrane region" description="Helical" evidence="25">
    <location>
        <begin position="106"/>
        <end position="128"/>
    </location>
</feature>
<accession>A0ABM1S3P1</accession>
<dbReference type="RefSeq" id="XP_022238246.1">
    <property type="nucleotide sequence ID" value="XM_022382538.1"/>
</dbReference>
<dbReference type="GeneID" id="111085159"/>
<sequence length="240" mass="26785">MREDPVNFSSDDNAPLFHTVIASQYNVNNIINDDNITDVSDESIEHNEGSRTRITASLCDPSHCLHRYSLLFFMCFLGFGSYFCFDNPGALQEQIINDMDITTSQFAQLYSWYSWPNVILSFCGGFLIDKVFGIRLGAIIFSLCILGGQVVFALGGLVDKFWVMEAGRFIFGIGGESLAVAQNTYAVSWFKGKELSMVFGLQLSFARVGSSVNFAVMFPIYELVSKSYEGYKCLGIVLFI</sequence>
<evidence type="ECO:0000256" key="1">
    <source>
        <dbReference type="ARBA" id="ARBA00004155"/>
    </source>
</evidence>
<comment type="catalytic activity">
    <reaction evidence="20">
        <text>L-lysyl-glycine(out) = L-lysyl-glycine(in)</text>
        <dbReference type="Rhea" id="RHEA:79407"/>
        <dbReference type="ChEBI" id="CHEBI:191202"/>
    </reaction>
</comment>
<evidence type="ECO:0000256" key="14">
    <source>
        <dbReference type="ARBA" id="ARBA00044898"/>
    </source>
</evidence>
<feature type="transmembrane region" description="Helical" evidence="25">
    <location>
        <begin position="134"/>
        <end position="158"/>
    </location>
</feature>
<comment type="catalytic activity">
    <reaction evidence="8">
        <text>L-lysyl-L-alanine(out) = L-lysyl-L-alanine(in)</text>
        <dbReference type="Rhea" id="RHEA:79399"/>
        <dbReference type="ChEBI" id="CHEBI:229954"/>
    </reaction>
</comment>
<evidence type="ECO:0000256" key="16">
    <source>
        <dbReference type="ARBA" id="ARBA00044900"/>
    </source>
</evidence>
<evidence type="ECO:0000313" key="26">
    <source>
        <dbReference type="Proteomes" id="UP000694941"/>
    </source>
</evidence>
<comment type="catalytic activity">
    <reaction evidence="9">
        <text>L-histidyl-glycine(out) = L-histidyl-glycine(in)</text>
        <dbReference type="Rhea" id="RHEA:79395"/>
        <dbReference type="ChEBI" id="CHEBI:229957"/>
    </reaction>
</comment>
<evidence type="ECO:0000256" key="12">
    <source>
        <dbReference type="ARBA" id="ARBA00044891"/>
    </source>
</evidence>
<comment type="subunit">
    <text evidence="24">Homodimer. Interacts with lysosomal protein GLMP (via lumenal domain); the interaction starts while both proteins are still in the endoplasmic reticulum and is required for stabilization of MFSD1 in lysosomes but has no direct effect on its targeting to lysosomes or transporter activity.</text>
</comment>
<organism evidence="26 27">
    <name type="scientific">Limulus polyphemus</name>
    <name type="common">Atlantic horseshoe crab</name>
    <dbReference type="NCBI Taxonomy" id="6850"/>
    <lineage>
        <taxon>Eukaryota</taxon>
        <taxon>Metazoa</taxon>
        <taxon>Ecdysozoa</taxon>
        <taxon>Arthropoda</taxon>
        <taxon>Chelicerata</taxon>
        <taxon>Merostomata</taxon>
        <taxon>Xiphosura</taxon>
        <taxon>Limulidae</taxon>
        <taxon>Limulus</taxon>
    </lineage>
</organism>
<comment type="catalytic activity">
    <reaction evidence="19">
        <text>L-alanyl-L-lysine(out) = L-alanyl-L-lysine(in)</text>
        <dbReference type="Rhea" id="RHEA:79415"/>
        <dbReference type="ChEBI" id="CHEBI:192470"/>
    </reaction>
</comment>
<comment type="catalytic activity">
    <reaction evidence="14">
        <text>L-aspartyl-L-lysine(out) = L-aspartyl-L-lysine(in)</text>
        <dbReference type="Rhea" id="RHEA:79411"/>
        <dbReference type="ChEBI" id="CHEBI:229953"/>
    </reaction>
</comment>
<evidence type="ECO:0000256" key="20">
    <source>
        <dbReference type="ARBA" id="ARBA00044924"/>
    </source>
</evidence>
<evidence type="ECO:0000256" key="8">
    <source>
        <dbReference type="ARBA" id="ARBA00044876"/>
    </source>
</evidence>
<evidence type="ECO:0000256" key="2">
    <source>
        <dbReference type="ARBA" id="ARBA00008335"/>
    </source>
</evidence>
<comment type="catalytic activity">
    <reaction evidence="15">
        <text>L-arginyl-L-alpha-amino acid(out) = L-arginyl-L-alpha-amino acid(in)</text>
        <dbReference type="Rhea" id="RHEA:79371"/>
        <dbReference type="ChEBI" id="CHEBI:84315"/>
    </reaction>
</comment>
<evidence type="ECO:0000256" key="7">
    <source>
        <dbReference type="ARBA" id="ARBA00023228"/>
    </source>
</evidence>
<evidence type="ECO:0000256" key="17">
    <source>
        <dbReference type="ARBA" id="ARBA00044903"/>
    </source>
</evidence>
<comment type="subcellular location">
    <subcellularLocation>
        <location evidence="1">Lysosome membrane</location>
        <topology evidence="1">Multi-pass membrane protein</topology>
    </subcellularLocation>
</comment>
<comment type="catalytic activity">
    <reaction evidence="16">
        <text>L-lysyl-L-lysine(out) = L-lysyl-L-lysine(in)</text>
        <dbReference type="Rhea" id="RHEA:79403"/>
        <dbReference type="ChEBI" id="CHEBI:229956"/>
    </reaction>
</comment>
<evidence type="ECO:0000256" key="3">
    <source>
        <dbReference type="ARBA" id="ARBA00022448"/>
    </source>
</evidence>
<dbReference type="Pfam" id="PF07690">
    <property type="entry name" value="MFS_1"/>
    <property type="match status" value="1"/>
</dbReference>
<evidence type="ECO:0000256" key="21">
    <source>
        <dbReference type="ARBA" id="ARBA00044985"/>
    </source>
</evidence>